<keyword evidence="6" id="KW-1185">Reference proteome</keyword>
<dbReference type="Pfam" id="PF07702">
    <property type="entry name" value="UTRA"/>
    <property type="match status" value="1"/>
</dbReference>
<dbReference type="Pfam" id="PF00392">
    <property type="entry name" value="GntR"/>
    <property type="match status" value="1"/>
</dbReference>
<dbReference type="InterPro" id="IPR000524">
    <property type="entry name" value="Tscrpt_reg_HTH_GntR"/>
</dbReference>
<dbReference type="Gene3D" id="1.10.10.10">
    <property type="entry name" value="Winged helix-like DNA-binding domain superfamily/Winged helix DNA-binding domain"/>
    <property type="match status" value="1"/>
</dbReference>
<dbReference type="InterPro" id="IPR050679">
    <property type="entry name" value="Bact_HTH_transcr_reg"/>
</dbReference>
<dbReference type="Proteomes" id="UP000198604">
    <property type="component" value="Unassembled WGS sequence"/>
</dbReference>
<dbReference type="InterPro" id="IPR036388">
    <property type="entry name" value="WH-like_DNA-bd_sf"/>
</dbReference>
<proteinExistence type="predicted"/>
<organism evidence="5 6">
    <name type="scientific">Streptococcus varani</name>
    <dbReference type="NCBI Taxonomy" id="1608583"/>
    <lineage>
        <taxon>Bacteria</taxon>
        <taxon>Bacillati</taxon>
        <taxon>Bacillota</taxon>
        <taxon>Bacilli</taxon>
        <taxon>Lactobacillales</taxon>
        <taxon>Streptococcaceae</taxon>
        <taxon>Streptococcus</taxon>
    </lineage>
</organism>
<dbReference type="Gene3D" id="3.40.1410.10">
    <property type="entry name" value="Chorismate lyase-like"/>
    <property type="match status" value="1"/>
</dbReference>
<dbReference type="SUPFAM" id="SSF46785">
    <property type="entry name" value="Winged helix' DNA-binding domain"/>
    <property type="match status" value="1"/>
</dbReference>
<gene>
    <name evidence="5" type="ORF">BN1356_01771</name>
</gene>
<dbReference type="SMART" id="SM00345">
    <property type="entry name" value="HTH_GNTR"/>
    <property type="match status" value="1"/>
</dbReference>
<dbReference type="SMART" id="SM00866">
    <property type="entry name" value="UTRA"/>
    <property type="match status" value="1"/>
</dbReference>
<evidence type="ECO:0000256" key="1">
    <source>
        <dbReference type="ARBA" id="ARBA00023015"/>
    </source>
</evidence>
<accession>A0A0E4CT76</accession>
<dbReference type="GO" id="GO:0003700">
    <property type="term" value="F:DNA-binding transcription factor activity"/>
    <property type="evidence" value="ECO:0007669"/>
    <property type="project" value="InterPro"/>
</dbReference>
<dbReference type="PRINTS" id="PR00035">
    <property type="entry name" value="HTHGNTR"/>
</dbReference>
<reference evidence="6" key="1">
    <citation type="submission" date="2015-03" db="EMBL/GenBank/DDBJ databases">
        <authorList>
            <person name="Urmite Genomes"/>
        </authorList>
    </citation>
    <scope>NUCLEOTIDE SEQUENCE [LARGE SCALE GENOMIC DNA]</scope>
    <source>
        <strain evidence="6">FF10</strain>
    </source>
</reference>
<dbReference type="PANTHER" id="PTHR44846:SF1">
    <property type="entry name" value="MANNOSYL-D-GLYCERATE TRANSPORT_METABOLISM SYSTEM REPRESSOR MNGR-RELATED"/>
    <property type="match status" value="1"/>
</dbReference>
<dbReference type="GO" id="GO:0045892">
    <property type="term" value="P:negative regulation of DNA-templated transcription"/>
    <property type="evidence" value="ECO:0007669"/>
    <property type="project" value="TreeGrafter"/>
</dbReference>
<name>A0A0E4CT76_9STRE</name>
<keyword evidence="3" id="KW-0804">Transcription</keyword>
<dbReference type="GO" id="GO:0003677">
    <property type="term" value="F:DNA binding"/>
    <property type="evidence" value="ECO:0007669"/>
    <property type="project" value="UniProtKB-KW"/>
</dbReference>
<evidence type="ECO:0000256" key="2">
    <source>
        <dbReference type="ARBA" id="ARBA00023125"/>
    </source>
</evidence>
<dbReference type="RefSeq" id="WP_093650966.1">
    <property type="nucleotide sequence ID" value="NZ_CTEN01000003.1"/>
</dbReference>
<evidence type="ECO:0000313" key="5">
    <source>
        <dbReference type="EMBL" id="CQR25430.1"/>
    </source>
</evidence>
<evidence type="ECO:0000256" key="3">
    <source>
        <dbReference type="ARBA" id="ARBA00023163"/>
    </source>
</evidence>
<keyword evidence="1" id="KW-0805">Transcription regulation</keyword>
<feature type="domain" description="HTH gntR-type" evidence="4">
    <location>
        <begin position="8"/>
        <end position="75"/>
    </location>
</feature>
<dbReference type="STRING" id="1608583.BN1356_01771"/>
<evidence type="ECO:0000259" key="4">
    <source>
        <dbReference type="PROSITE" id="PS50949"/>
    </source>
</evidence>
<evidence type="ECO:0000313" key="6">
    <source>
        <dbReference type="Proteomes" id="UP000198604"/>
    </source>
</evidence>
<dbReference type="InterPro" id="IPR011663">
    <property type="entry name" value="UTRA"/>
</dbReference>
<dbReference type="PANTHER" id="PTHR44846">
    <property type="entry name" value="MANNOSYL-D-GLYCERATE TRANSPORT/METABOLISM SYSTEM REPRESSOR MNGR-RELATED"/>
    <property type="match status" value="1"/>
</dbReference>
<protein>
    <submittedName>
        <fullName evidence="5">Transcriptional regulator</fullName>
    </submittedName>
</protein>
<sequence>MLDLASEKPLYLQLVDTLEEEIRESMLANDKLSSERELTQIYGVSRITVRLALQELENRGLVYKKHGKGTFVSEIGDAAVDLSTAYSFTEQMKKLGKVPQTSILSFSVIEAPESIAQEMQLSAGELIFELERLRSANDIPMMIERTYLPHDLFKELSQDMLTHRSLYELFQDYFSQTVRLADEEFYASIALDNEAKLLDIRSGDPVLHLLRKTYNTKNIMIEYTFSIARADQFRYKITHQRNDS</sequence>
<dbReference type="SUPFAM" id="SSF64288">
    <property type="entry name" value="Chorismate lyase-like"/>
    <property type="match status" value="1"/>
</dbReference>
<dbReference type="OrthoDB" id="9815017at2"/>
<dbReference type="EMBL" id="CTEN01000003">
    <property type="protein sequence ID" value="CQR25430.1"/>
    <property type="molecule type" value="Genomic_DNA"/>
</dbReference>
<dbReference type="InterPro" id="IPR028978">
    <property type="entry name" value="Chorismate_lyase_/UTRA_dom_sf"/>
</dbReference>
<dbReference type="AlphaFoldDB" id="A0A0E4CT76"/>
<dbReference type="InterPro" id="IPR036390">
    <property type="entry name" value="WH_DNA-bd_sf"/>
</dbReference>
<keyword evidence="2" id="KW-0238">DNA-binding</keyword>
<dbReference type="PROSITE" id="PS50949">
    <property type="entry name" value="HTH_GNTR"/>
    <property type="match status" value="1"/>
</dbReference>
<dbReference type="CDD" id="cd07377">
    <property type="entry name" value="WHTH_GntR"/>
    <property type="match status" value="1"/>
</dbReference>